<proteinExistence type="predicted"/>
<accession>A0A5K4F3N2</accession>
<protein>
    <submittedName>
        <fullName evidence="3">Secreted protein</fullName>
    </submittedName>
</protein>
<feature type="signal peptide" evidence="1">
    <location>
        <begin position="1"/>
        <end position="33"/>
    </location>
</feature>
<keyword evidence="2" id="KW-1185">Reference proteome</keyword>
<name>A0A5K4F3N2_SCHMA</name>
<reference evidence="2" key="1">
    <citation type="journal article" date="2012" name="PLoS Negl. Trop. Dis.">
        <title>A systematically improved high quality genome and transcriptome of the human blood fluke Schistosoma mansoni.</title>
        <authorList>
            <person name="Protasio A.V."/>
            <person name="Tsai I.J."/>
            <person name="Babbage A."/>
            <person name="Nichol S."/>
            <person name="Hunt M."/>
            <person name="Aslett M.A."/>
            <person name="De Silva N."/>
            <person name="Velarde G.S."/>
            <person name="Anderson T.J."/>
            <person name="Clark R.C."/>
            <person name="Davidson C."/>
            <person name="Dillon G.P."/>
            <person name="Holroyd N.E."/>
            <person name="LoVerde P.T."/>
            <person name="Lloyd C."/>
            <person name="McQuillan J."/>
            <person name="Oliveira G."/>
            <person name="Otto T.D."/>
            <person name="Parker-Manuel S.J."/>
            <person name="Quail M.A."/>
            <person name="Wilson R.A."/>
            <person name="Zerlotini A."/>
            <person name="Dunne D.W."/>
            <person name="Berriman M."/>
        </authorList>
    </citation>
    <scope>NUCLEOTIDE SEQUENCE [LARGE SCALE GENOMIC DNA]</scope>
    <source>
        <strain evidence="2">Puerto Rican</strain>
    </source>
</reference>
<dbReference type="HOGENOM" id="CLU_2416023_0_0_1"/>
<evidence type="ECO:0000313" key="2">
    <source>
        <dbReference type="Proteomes" id="UP000008854"/>
    </source>
</evidence>
<organism evidence="2 3">
    <name type="scientific">Schistosoma mansoni</name>
    <name type="common">Blood fluke</name>
    <dbReference type="NCBI Taxonomy" id="6183"/>
    <lineage>
        <taxon>Eukaryota</taxon>
        <taxon>Metazoa</taxon>
        <taxon>Spiralia</taxon>
        <taxon>Lophotrochozoa</taxon>
        <taxon>Platyhelminthes</taxon>
        <taxon>Trematoda</taxon>
        <taxon>Digenea</taxon>
        <taxon>Strigeidida</taxon>
        <taxon>Schistosomatoidea</taxon>
        <taxon>Schistosomatidae</taxon>
        <taxon>Schistosoma</taxon>
    </lineage>
</organism>
<sequence>MECLHIQSFIHISIMKLILIFALIISLLLNVTAESQASQKELFTESVKLWKSITELWKRFEHNCRVKIRKYLEEDNLGEKLAAVVSIYVKRLNKRLDMRLSEDRAE</sequence>
<reference evidence="3" key="2">
    <citation type="submission" date="2019-11" db="UniProtKB">
        <authorList>
            <consortium name="WormBaseParasite"/>
        </authorList>
    </citation>
    <scope>IDENTIFICATION</scope>
    <source>
        <strain evidence="3">Puerto Rican</strain>
    </source>
</reference>
<dbReference type="AlphaFoldDB" id="A0A5K4F3N2"/>
<dbReference type="Proteomes" id="UP000008854">
    <property type="component" value="Unassembled WGS sequence"/>
</dbReference>
<feature type="chain" id="PRO_5040127479" evidence="1">
    <location>
        <begin position="34"/>
        <end position="106"/>
    </location>
</feature>
<dbReference type="WBParaSite" id="Smp_314790.1">
    <property type="protein sequence ID" value="Smp_314790.1"/>
    <property type="gene ID" value="Smp_314790"/>
</dbReference>
<evidence type="ECO:0000313" key="3">
    <source>
        <dbReference type="WBParaSite" id="Smp_314790.1"/>
    </source>
</evidence>
<keyword evidence="1" id="KW-0732">Signal</keyword>
<evidence type="ECO:0000256" key="1">
    <source>
        <dbReference type="SAM" id="SignalP"/>
    </source>
</evidence>